<feature type="region of interest" description="Disordered" evidence="1">
    <location>
        <begin position="150"/>
        <end position="186"/>
    </location>
</feature>
<dbReference type="Proteomes" id="UP000000763">
    <property type="component" value="Chromosome 9"/>
</dbReference>
<proteinExistence type="predicted"/>
<reference evidence="3" key="2">
    <citation type="journal article" date="2008" name="Nucleic Acids Res.">
        <title>The rice annotation project database (RAP-DB): 2008 update.</title>
        <authorList>
            <consortium name="The rice annotation project (RAP)"/>
        </authorList>
    </citation>
    <scope>GENOME REANNOTATION</scope>
    <source>
        <strain evidence="3">cv. Nipponbare</strain>
    </source>
</reference>
<organism evidence="2 3">
    <name type="scientific">Oryza sativa subsp. japonica</name>
    <name type="common">Rice</name>
    <dbReference type="NCBI Taxonomy" id="39947"/>
    <lineage>
        <taxon>Eukaryota</taxon>
        <taxon>Viridiplantae</taxon>
        <taxon>Streptophyta</taxon>
        <taxon>Embryophyta</taxon>
        <taxon>Tracheophyta</taxon>
        <taxon>Spermatophyta</taxon>
        <taxon>Magnoliopsida</taxon>
        <taxon>Liliopsida</taxon>
        <taxon>Poales</taxon>
        <taxon>Poaceae</taxon>
        <taxon>BOP clade</taxon>
        <taxon>Oryzoideae</taxon>
        <taxon>Oryzeae</taxon>
        <taxon>Oryzinae</taxon>
        <taxon>Oryza</taxon>
        <taxon>Oryza sativa</taxon>
    </lineage>
</organism>
<dbReference type="EMBL" id="AP005742">
    <property type="protein sequence ID" value="BAD33892.1"/>
    <property type="molecule type" value="Genomic_DNA"/>
</dbReference>
<evidence type="ECO:0000256" key="1">
    <source>
        <dbReference type="SAM" id="MobiDB-lite"/>
    </source>
</evidence>
<evidence type="ECO:0000313" key="2">
    <source>
        <dbReference type="EMBL" id="BAD33892.1"/>
    </source>
</evidence>
<reference evidence="3" key="1">
    <citation type="journal article" date="2005" name="Nature">
        <title>The map-based sequence of the rice genome.</title>
        <authorList>
            <consortium name="International rice genome sequencing project (IRGSP)"/>
            <person name="Matsumoto T."/>
            <person name="Wu J."/>
            <person name="Kanamori H."/>
            <person name="Katayose Y."/>
            <person name="Fujisawa M."/>
            <person name="Namiki N."/>
            <person name="Mizuno H."/>
            <person name="Yamamoto K."/>
            <person name="Antonio B.A."/>
            <person name="Baba T."/>
            <person name="Sakata K."/>
            <person name="Nagamura Y."/>
            <person name="Aoki H."/>
            <person name="Arikawa K."/>
            <person name="Arita K."/>
            <person name="Bito T."/>
            <person name="Chiden Y."/>
            <person name="Fujitsuka N."/>
            <person name="Fukunaka R."/>
            <person name="Hamada M."/>
            <person name="Harada C."/>
            <person name="Hayashi A."/>
            <person name="Hijishita S."/>
            <person name="Honda M."/>
            <person name="Hosokawa S."/>
            <person name="Ichikawa Y."/>
            <person name="Idonuma A."/>
            <person name="Iijima M."/>
            <person name="Ikeda M."/>
            <person name="Ikeno M."/>
            <person name="Ito K."/>
            <person name="Ito S."/>
            <person name="Ito T."/>
            <person name="Ito Y."/>
            <person name="Ito Y."/>
            <person name="Iwabuchi A."/>
            <person name="Kamiya K."/>
            <person name="Karasawa W."/>
            <person name="Kurita K."/>
            <person name="Katagiri S."/>
            <person name="Kikuta A."/>
            <person name="Kobayashi H."/>
            <person name="Kobayashi N."/>
            <person name="Machita K."/>
            <person name="Maehara T."/>
            <person name="Masukawa M."/>
            <person name="Mizubayashi T."/>
            <person name="Mukai Y."/>
            <person name="Nagasaki H."/>
            <person name="Nagata Y."/>
            <person name="Naito S."/>
            <person name="Nakashima M."/>
            <person name="Nakama Y."/>
            <person name="Nakamichi Y."/>
            <person name="Nakamura M."/>
            <person name="Meguro A."/>
            <person name="Negishi M."/>
            <person name="Ohta I."/>
            <person name="Ohta T."/>
            <person name="Okamoto M."/>
            <person name="Ono N."/>
            <person name="Saji S."/>
            <person name="Sakaguchi M."/>
            <person name="Sakai K."/>
            <person name="Shibata M."/>
            <person name="Shimokawa T."/>
            <person name="Song J."/>
            <person name="Takazaki Y."/>
            <person name="Terasawa K."/>
            <person name="Tsugane M."/>
            <person name="Tsuji K."/>
            <person name="Ueda S."/>
            <person name="Waki K."/>
            <person name="Yamagata H."/>
            <person name="Yamamoto M."/>
            <person name="Yamamoto S."/>
            <person name="Yamane H."/>
            <person name="Yoshiki S."/>
            <person name="Yoshihara R."/>
            <person name="Yukawa K."/>
            <person name="Zhong H."/>
            <person name="Yano M."/>
            <person name="Yuan Q."/>
            <person name="Ouyang S."/>
            <person name="Liu J."/>
            <person name="Jones K.M."/>
            <person name="Gansberger K."/>
            <person name="Moffat K."/>
            <person name="Hill J."/>
            <person name="Bera J."/>
            <person name="Fadrosh D."/>
            <person name="Jin S."/>
            <person name="Johri S."/>
            <person name="Kim M."/>
            <person name="Overton L."/>
            <person name="Reardon M."/>
            <person name="Tsitrin T."/>
            <person name="Vuong H."/>
            <person name="Weaver B."/>
            <person name="Ciecko A."/>
            <person name="Tallon L."/>
            <person name="Jackson J."/>
            <person name="Pai G."/>
            <person name="Aken S.V."/>
            <person name="Utterback T."/>
            <person name="Reidmuller S."/>
            <person name="Feldblyum T."/>
            <person name="Hsiao J."/>
            <person name="Zismann V."/>
            <person name="Iobst S."/>
            <person name="de Vazeille A.R."/>
            <person name="Buell C.R."/>
            <person name="Ying K."/>
            <person name="Li Y."/>
            <person name="Lu T."/>
            <person name="Huang Y."/>
            <person name="Zhao Q."/>
            <person name="Feng Q."/>
            <person name="Zhang L."/>
            <person name="Zhu J."/>
            <person name="Weng Q."/>
            <person name="Mu J."/>
            <person name="Lu Y."/>
            <person name="Fan D."/>
            <person name="Liu Y."/>
            <person name="Guan J."/>
            <person name="Zhang Y."/>
            <person name="Yu S."/>
            <person name="Liu X."/>
            <person name="Zhang Y."/>
            <person name="Hong G."/>
            <person name="Han B."/>
            <person name="Choisne N."/>
            <person name="Demange N."/>
            <person name="Orjeda G."/>
            <person name="Samain S."/>
            <person name="Cattolico L."/>
            <person name="Pelletier E."/>
            <person name="Couloux A."/>
            <person name="Segurens B."/>
            <person name="Wincker P."/>
            <person name="D'Hont A."/>
            <person name="Scarpelli C."/>
            <person name="Weissenbach J."/>
            <person name="Salanoubat M."/>
            <person name="Quetier F."/>
            <person name="Yu Y."/>
            <person name="Kim H.R."/>
            <person name="Rambo T."/>
            <person name="Currie J."/>
            <person name="Collura K."/>
            <person name="Luo M."/>
            <person name="Yang T."/>
            <person name="Ammiraju J.S.S."/>
            <person name="Engler F."/>
            <person name="Soderlund C."/>
            <person name="Wing R.A."/>
            <person name="Palmer L.E."/>
            <person name="de la Bastide M."/>
            <person name="Spiegel L."/>
            <person name="Nascimento L."/>
            <person name="Zutavern T."/>
            <person name="O'Shaughnessy A."/>
            <person name="Dike S."/>
            <person name="Dedhia N."/>
            <person name="Preston R."/>
            <person name="Balija V."/>
            <person name="McCombie W.R."/>
            <person name="Chow T."/>
            <person name="Chen H."/>
            <person name="Chung M."/>
            <person name="Chen C."/>
            <person name="Shaw J."/>
            <person name="Wu H."/>
            <person name="Hsiao K."/>
            <person name="Chao Y."/>
            <person name="Chu M."/>
            <person name="Cheng C."/>
            <person name="Hour A."/>
            <person name="Lee P."/>
            <person name="Lin S."/>
            <person name="Lin Y."/>
            <person name="Liou J."/>
            <person name="Liu S."/>
            <person name="Hsing Y."/>
            <person name="Raghuvanshi S."/>
            <person name="Mohanty A."/>
            <person name="Bharti A.K."/>
            <person name="Gaur A."/>
            <person name="Gupta V."/>
            <person name="Kumar D."/>
            <person name="Ravi V."/>
            <person name="Vij S."/>
            <person name="Kapur A."/>
            <person name="Khurana P."/>
            <person name="Khurana P."/>
            <person name="Khurana J.P."/>
            <person name="Tyagi A.K."/>
            <person name="Gaikwad K."/>
            <person name="Singh A."/>
            <person name="Dalal V."/>
            <person name="Srivastava S."/>
            <person name="Dixit A."/>
            <person name="Pal A.K."/>
            <person name="Ghazi I.A."/>
            <person name="Yadav M."/>
            <person name="Pandit A."/>
            <person name="Bhargava A."/>
            <person name="Sureshbabu K."/>
            <person name="Batra K."/>
            <person name="Sharma T.R."/>
            <person name="Mohapatra T."/>
            <person name="Singh N.K."/>
            <person name="Messing J."/>
            <person name="Nelson A.B."/>
            <person name="Fuks G."/>
            <person name="Kavchok S."/>
            <person name="Keizer G."/>
            <person name="Linton E."/>
            <person name="Llaca V."/>
            <person name="Song R."/>
            <person name="Tanyolac B."/>
            <person name="Young S."/>
            <person name="Ho-Il K."/>
            <person name="Hahn J.H."/>
            <person name="Sangsakoo G."/>
            <person name="Vanavichit A."/>
            <person name="de Mattos Luiz.A.T."/>
            <person name="Zimmer P.D."/>
            <person name="Malone G."/>
            <person name="Dellagostin O."/>
            <person name="de Oliveira A.C."/>
            <person name="Bevan M."/>
            <person name="Bancroft I."/>
            <person name="Minx P."/>
            <person name="Cordum H."/>
            <person name="Wilson R."/>
            <person name="Cheng Z."/>
            <person name="Jin W."/>
            <person name="Jiang J."/>
            <person name="Leong S.A."/>
            <person name="Iwama H."/>
            <person name="Gojobori T."/>
            <person name="Itoh T."/>
            <person name="Niimura Y."/>
            <person name="Fujii Y."/>
            <person name="Habara T."/>
            <person name="Sakai H."/>
            <person name="Sato Y."/>
            <person name="Wilson G."/>
            <person name="Kumar K."/>
            <person name="McCouch S."/>
            <person name="Juretic N."/>
            <person name="Hoen D."/>
            <person name="Wright S."/>
            <person name="Bruskiewich R."/>
            <person name="Bureau T."/>
            <person name="Miyao A."/>
            <person name="Hirochika H."/>
            <person name="Nishikawa T."/>
            <person name="Kadowaki K."/>
            <person name="Sugiura M."/>
            <person name="Burr B."/>
            <person name="Sasaki T."/>
        </authorList>
    </citation>
    <scope>NUCLEOTIDE SEQUENCE [LARGE SCALE GENOMIC DNA]</scope>
    <source>
        <strain evidence="3">cv. Nipponbare</strain>
    </source>
</reference>
<sequence length="239" mass="25967">MDAKRVNKQQSSSFQFKYRKKQTKEDILAKIDWMPNRRRLRPFVSKVCGSSGMAGEAGVHVGEETMTMSEVLSRVACGIGGVRRRRMGKTTASAVAGEDIGSDGGSGGGFQQWGQYWRYADDDEVANGEEGQPRCRPSVECTPVSVAAEGAEVGSGEDAAKWRQRGGAPARTRGGGGASEEKKRGLRGRGWRRNDVFARGILGGEIVRWRKLARGWTVQINLDDLTCSIGGGQLLFILV</sequence>
<gene>
    <name evidence="2" type="primary">P0489D11.29</name>
</gene>
<protein>
    <submittedName>
        <fullName evidence="2">Uncharacterized protein</fullName>
    </submittedName>
</protein>
<name>Q69MM3_ORYSJ</name>
<evidence type="ECO:0000313" key="3">
    <source>
        <dbReference type="Proteomes" id="UP000000763"/>
    </source>
</evidence>
<accession>Q69MM3</accession>
<dbReference type="AlphaFoldDB" id="Q69MM3"/>